<dbReference type="SUPFAM" id="SSF53474">
    <property type="entry name" value="alpha/beta-Hydrolases"/>
    <property type="match status" value="1"/>
</dbReference>
<proteinExistence type="predicted"/>
<dbReference type="AlphaFoldDB" id="A0AAJ2LZ27"/>
<gene>
    <name evidence="1" type="ORF">KZC50_04730</name>
</gene>
<evidence type="ECO:0008006" key="3">
    <source>
        <dbReference type="Google" id="ProtNLM"/>
    </source>
</evidence>
<reference evidence="1 2" key="1">
    <citation type="submission" date="2021-06" db="EMBL/GenBank/DDBJ databases">
        <title>Genome-based taxonomic framework of Microbacterium strains isolated from marine environment, the description of four new species and reclassification of four preexisting species.</title>
        <authorList>
            <person name="Lee S.D."/>
            <person name="Kim S.-M."/>
            <person name="Byeon Y.-S."/>
            <person name="Yang H.L."/>
            <person name="Kim I.S."/>
        </authorList>
    </citation>
    <scope>NUCLEOTIDE SEQUENCE [LARGE SCALE GENOMIC DNA]</scope>
    <source>
        <strain evidence="1 2">KACC 20514</strain>
    </source>
</reference>
<organism evidence="1 2">
    <name type="scientific">Microbacterium aurantiacum</name>
    <dbReference type="NCBI Taxonomy" id="162393"/>
    <lineage>
        <taxon>Bacteria</taxon>
        <taxon>Bacillati</taxon>
        <taxon>Actinomycetota</taxon>
        <taxon>Actinomycetes</taxon>
        <taxon>Micrococcales</taxon>
        <taxon>Microbacteriaceae</taxon>
        <taxon>Microbacterium</taxon>
    </lineage>
</organism>
<dbReference type="GeneID" id="301457509"/>
<comment type="caution">
    <text evidence="1">The sequence shown here is derived from an EMBL/GenBank/DDBJ whole genome shotgun (WGS) entry which is preliminary data.</text>
</comment>
<dbReference type="EMBL" id="JAHWXH010000001">
    <property type="protein sequence ID" value="MDS0244914.1"/>
    <property type="molecule type" value="Genomic_DNA"/>
</dbReference>
<dbReference type="Proteomes" id="UP001183582">
    <property type="component" value="Unassembled WGS sequence"/>
</dbReference>
<sequence length="461" mass="46967">MSAATPPAGELEIRGGGAVAVDTETLRRTAADFDGAIGELEALVGDLGPLQNMLFTERAEAWSAAAEAADLASRMRDAVTEGERVATALCDAATLYELVETVVAHRAAVLAGDADAARILAARISDLRAEDGALILAAWGAEAERTAMWPGELVRQATELGLLVGSDYSWQAGVMGGAALGLSTVLLASVIGTTGMGRVPAGTRLDGATPPVVVRALPTGAGAASVPPRNLADAASRIPGPGEARVRVEKYTMPDGSRQFAVYVAGTSTAAVGGKNPWDNRSNVELYTGHTSASYAATLQALEDAGAEPGDVVHAFGHSQGAMITGHLAMEGPYTTETLVSFGTPREMDVGADTWSMSVRHTDDPAVALSGGGAIAATGAAGSVLVERGADPNTGPHDTTVPAHRLTAYAETAALIDASTDPRIDTVRDVFDELAAATDIRATEYAAERAEGPVSPSSGGG</sequence>
<accession>A0AAJ2LZ27</accession>
<name>A0AAJ2LZ27_9MICO</name>
<evidence type="ECO:0000313" key="1">
    <source>
        <dbReference type="EMBL" id="MDS0244914.1"/>
    </source>
</evidence>
<dbReference type="InterPro" id="IPR029058">
    <property type="entry name" value="AB_hydrolase_fold"/>
</dbReference>
<protein>
    <recommendedName>
        <fullName evidence="3">Alpha/beta hydrolase</fullName>
    </recommendedName>
</protein>
<dbReference type="RefSeq" id="WP_310890796.1">
    <property type="nucleotide sequence ID" value="NZ_BAAAGR010000001.1"/>
</dbReference>
<evidence type="ECO:0000313" key="2">
    <source>
        <dbReference type="Proteomes" id="UP001183582"/>
    </source>
</evidence>